<dbReference type="Gene3D" id="3.10.129.10">
    <property type="entry name" value="Hotdog Thioesterase"/>
    <property type="match status" value="2"/>
</dbReference>
<dbReference type="EMBL" id="SOAN01000006">
    <property type="protein sequence ID" value="TDS85441.1"/>
    <property type="molecule type" value="Genomic_DNA"/>
</dbReference>
<dbReference type="InterPro" id="IPR029069">
    <property type="entry name" value="HotDog_dom_sf"/>
</dbReference>
<dbReference type="GO" id="GO:0005829">
    <property type="term" value="C:cytosol"/>
    <property type="evidence" value="ECO:0007669"/>
    <property type="project" value="TreeGrafter"/>
</dbReference>
<comment type="similarity">
    <text evidence="1">Belongs to the acyl coenzyme A hydrolase family.</text>
</comment>
<protein>
    <submittedName>
        <fullName evidence="6">Acyl-CoA hydrolase</fullName>
    </submittedName>
</protein>
<dbReference type="CDD" id="cd03442">
    <property type="entry name" value="BFIT_BACH"/>
    <property type="match status" value="2"/>
</dbReference>
<accession>A0A4R7G2J0</accession>
<dbReference type="Proteomes" id="UP000294506">
    <property type="component" value="Unassembled WGS sequence"/>
</dbReference>
<feature type="region of interest" description="Disordered" evidence="4">
    <location>
        <begin position="339"/>
        <end position="369"/>
    </location>
</feature>
<name>A0A4R7G2J0_9MICC</name>
<reference evidence="6 7" key="1">
    <citation type="submission" date="2019-03" db="EMBL/GenBank/DDBJ databases">
        <title>Genomic Encyclopedia of Type Strains, Phase III (KMG-III): the genomes of soil and plant-associated and newly described type strains.</title>
        <authorList>
            <person name="Whitman W."/>
        </authorList>
    </citation>
    <scope>NUCLEOTIDE SEQUENCE [LARGE SCALE GENOMIC DNA]</scope>
    <source>
        <strain evidence="6 7">DSM 27373</strain>
    </source>
</reference>
<evidence type="ECO:0000256" key="1">
    <source>
        <dbReference type="ARBA" id="ARBA00010458"/>
    </source>
</evidence>
<dbReference type="GO" id="GO:0052816">
    <property type="term" value="F:long-chain fatty acyl-CoA hydrolase activity"/>
    <property type="evidence" value="ECO:0007669"/>
    <property type="project" value="TreeGrafter"/>
</dbReference>
<dbReference type="PROSITE" id="PS51770">
    <property type="entry name" value="HOTDOG_ACOT"/>
    <property type="match status" value="2"/>
</dbReference>
<dbReference type="GO" id="GO:0006637">
    <property type="term" value="P:acyl-CoA metabolic process"/>
    <property type="evidence" value="ECO:0007669"/>
    <property type="project" value="TreeGrafter"/>
</dbReference>
<feature type="domain" description="HotDog ACOT-type" evidence="5">
    <location>
        <begin position="196"/>
        <end position="308"/>
    </location>
</feature>
<dbReference type="AlphaFoldDB" id="A0A4R7G2J0"/>
<feature type="compositionally biased region" description="Basic and acidic residues" evidence="4">
    <location>
        <begin position="346"/>
        <end position="369"/>
    </location>
</feature>
<sequence length="369" mass="40110">MSSNPSLNPDGTDPHPGSVRVGADPSEMATRTSGSGQRHEVTLRFLAAPTDRGKAGTVDAGRVLEWVDKAAFAAATGWSGSYCVTAYVGNIHFHDPVQVGEMVEVTGTVRYTGRTSMHIQTTVRSGDPKTGHLEERARCLVIFVAVDADGYATPVPELVPHTPEQKRDHDYAMSRIPIRDAITAALKSQRYTDAGTAERVTLRFLAEPTDVNWGGKVHGGVVMEWIDTAAYLCSSRYCGRDTVAVFSGGIRFTRPVHIGDLVEVEARLIYTGNKGMHIAVEVRSGDPKGGELTQTTNCITIMVARDENGTSVPVPPWEPVTEEDRELWTHTRTLLEIRSRAPGSRLPDHLLNDAQSEKPAGHPDDAPRP</sequence>
<dbReference type="SUPFAM" id="SSF54637">
    <property type="entry name" value="Thioesterase/thiol ester dehydrase-isomerase"/>
    <property type="match status" value="2"/>
</dbReference>
<keyword evidence="7" id="KW-1185">Reference proteome</keyword>
<evidence type="ECO:0000313" key="6">
    <source>
        <dbReference type="EMBL" id="TDS85441.1"/>
    </source>
</evidence>
<feature type="region of interest" description="Disordered" evidence="4">
    <location>
        <begin position="1"/>
        <end position="39"/>
    </location>
</feature>
<comment type="caution">
    <text evidence="6">The sequence shown here is derived from an EMBL/GenBank/DDBJ whole genome shotgun (WGS) entry which is preliminary data.</text>
</comment>
<dbReference type="InterPro" id="IPR040170">
    <property type="entry name" value="Cytosol_ACT"/>
</dbReference>
<gene>
    <name evidence="6" type="ORF">EV640_10688</name>
</gene>
<evidence type="ECO:0000256" key="3">
    <source>
        <dbReference type="PROSITE-ProRule" id="PRU01106"/>
    </source>
</evidence>
<organism evidence="6 7">
    <name type="scientific">Nesterenkonia aurantiaca</name>
    <dbReference type="NCBI Taxonomy" id="1436010"/>
    <lineage>
        <taxon>Bacteria</taxon>
        <taxon>Bacillati</taxon>
        <taxon>Actinomycetota</taxon>
        <taxon>Actinomycetes</taxon>
        <taxon>Micrococcales</taxon>
        <taxon>Micrococcaceae</taxon>
        <taxon>Nesterenkonia</taxon>
    </lineage>
</organism>
<evidence type="ECO:0000259" key="5">
    <source>
        <dbReference type="PROSITE" id="PS51770"/>
    </source>
</evidence>
<dbReference type="Pfam" id="PF03061">
    <property type="entry name" value="4HBT"/>
    <property type="match status" value="2"/>
</dbReference>
<evidence type="ECO:0000313" key="7">
    <source>
        <dbReference type="Proteomes" id="UP000294506"/>
    </source>
</evidence>
<dbReference type="PANTHER" id="PTHR11049">
    <property type="entry name" value="ACYL COENZYME A THIOESTER HYDROLASE"/>
    <property type="match status" value="1"/>
</dbReference>
<dbReference type="InterPro" id="IPR033120">
    <property type="entry name" value="HOTDOG_ACOT"/>
</dbReference>
<keyword evidence="2 3" id="KW-0378">Hydrolase</keyword>
<evidence type="ECO:0000256" key="4">
    <source>
        <dbReference type="SAM" id="MobiDB-lite"/>
    </source>
</evidence>
<dbReference type="InterPro" id="IPR006683">
    <property type="entry name" value="Thioestr_dom"/>
</dbReference>
<feature type="domain" description="HotDog ACOT-type" evidence="5">
    <location>
        <begin position="37"/>
        <end position="149"/>
    </location>
</feature>
<evidence type="ECO:0000256" key="2">
    <source>
        <dbReference type="ARBA" id="ARBA00022801"/>
    </source>
</evidence>
<proteinExistence type="inferred from homology"/>
<dbReference type="PANTHER" id="PTHR11049:SF16">
    <property type="entry name" value="PROTEIN VDLD"/>
    <property type="match status" value="1"/>
</dbReference>